<organism evidence="2 3">
    <name type="scientific">Cutibacterium avidum</name>
    <dbReference type="NCBI Taxonomy" id="33010"/>
    <lineage>
        <taxon>Bacteria</taxon>
        <taxon>Bacillati</taxon>
        <taxon>Actinomycetota</taxon>
        <taxon>Actinomycetes</taxon>
        <taxon>Propionibacteriales</taxon>
        <taxon>Propionibacteriaceae</taxon>
        <taxon>Cutibacterium</taxon>
    </lineage>
</organism>
<dbReference type="Pfam" id="PF01944">
    <property type="entry name" value="SpoIIM"/>
    <property type="match status" value="1"/>
</dbReference>
<dbReference type="AlphaFoldDB" id="A0A3E2D9M9"/>
<evidence type="ECO:0000256" key="1">
    <source>
        <dbReference type="SAM" id="Phobius"/>
    </source>
</evidence>
<feature type="transmembrane region" description="Helical" evidence="1">
    <location>
        <begin position="84"/>
        <end position="105"/>
    </location>
</feature>
<dbReference type="Proteomes" id="UP000259211">
    <property type="component" value="Unassembled WGS sequence"/>
</dbReference>
<sequence>MAVFFRRWVHMRNRSFIASFLCALAIFAVSAVVAFGTLDGATRGGGGMLGKPLGSSGESLFISILVRNTSVVLSLFAGVVSIGIIAMVGIASLGFLIGASTAAAANEVGLTMALWSVSGYAIVEILAYLLAATAGLLPVGTAVLTSGSLAEEKVVTRYFAPLRQSLVLLAVSLVLIVVGAGLEAAIIQSRNG</sequence>
<gene>
    <name evidence="2" type="ORF">CHT91_11690</name>
</gene>
<feature type="transmembrane region" description="Helical" evidence="1">
    <location>
        <begin position="166"/>
        <end position="187"/>
    </location>
</feature>
<proteinExistence type="predicted"/>
<comment type="caution">
    <text evidence="2">The sequence shown here is derived from an EMBL/GenBank/DDBJ whole genome shotgun (WGS) entry which is preliminary data.</text>
</comment>
<keyword evidence="1" id="KW-0812">Transmembrane</keyword>
<feature type="transmembrane region" description="Helical" evidence="1">
    <location>
        <begin position="125"/>
        <end position="145"/>
    </location>
</feature>
<reference evidence="2 3" key="1">
    <citation type="submission" date="2017-07" db="EMBL/GenBank/DDBJ databases">
        <authorList>
            <person name="Sun Z.S."/>
            <person name="Albrecht U."/>
            <person name="Echele G."/>
            <person name="Lee C.C."/>
        </authorList>
    </citation>
    <scope>NUCLEOTIDE SEQUENCE [LARGE SCALE GENOMIC DNA]</scope>
    <source>
        <strain evidence="2 3">P16-029</strain>
    </source>
</reference>
<name>A0A3E2D9M9_9ACTN</name>
<evidence type="ECO:0000313" key="3">
    <source>
        <dbReference type="Proteomes" id="UP000259211"/>
    </source>
</evidence>
<keyword evidence="1" id="KW-1133">Transmembrane helix</keyword>
<evidence type="ECO:0000313" key="2">
    <source>
        <dbReference type="EMBL" id="RFT42119.1"/>
    </source>
</evidence>
<protein>
    <recommendedName>
        <fullName evidence="4">Stage II sporulation protein M</fullName>
    </recommendedName>
</protein>
<keyword evidence="1" id="KW-0472">Membrane</keyword>
<evidence type="ECO:0008006" key="4">
    <source>
        <dbReference type="Google" id="ProtNLM"/>
    </source>
</evidence>
<dbReference type="EMBL" id="NOWI01000012">
    <property type="protein sequence ID" value="RFT42119.1"/>
    <property type="molecule type" value="Genomic_DNA"/>
</dbReference>
<accession>A0A3E2D9M9</accession>
<dbReference type="InterPro" id="IPR002798">
    <property type="entry name" value="SpoIIM-like"/>
</dbReference>